<comment type="similarity">
    <text evidence="2">Belongs to the SusD family.</text>
</comment>
<dbReference type="STRING" id="1033731.SAMN05444145_102273"/>
<dbReference type="RefSeq" id="WP_010263162.1">
    <property type="nucleotide sequence ID" value="NZ_CAEG01000012.1"/>
</dbReference>
<evidence type="ECO:0000256" key="6">
    <source>
        <dbReference type="SAM" id="SignalP"/>
    </source>
</evidence>
<organism evidence="9 10">
    <name type="scientific">Alistipes timonensis JC136</name>
    <dbReference type="NCBI Taxonomy" id="1033731"/>
    <lineage>
        <taxon>Bacteria</taxon>
        <taxon>Pseudomonadati</taxon>
        <taxon>Bacteroidota</taxon>
        <taxon>Bacteroidia</taxon>
        <taxon>Bacteroidales</taxon>
        <taxon>Rikenellaceae</taxon>
        <taxon>Alistipes</taxon>
    </lineage>
</organism>
<evidence type="ECO:0000256" key="1">
    <source>
        <dbReference type="ARBA" id="ARBA00004442"/>
    </source>
</evidence>
<keyword evidence="3 6" id="KW-0732">Signal</keyword>
<feature type="domain" description="SusD-like N-terminal" evidence="8">
    <location>
        <begin position="22"/>
        <end position="230"/>
    </location>
</feature>
<evidence type="ECO:0000256" key="2">
    <source>
        <dbReference type="ARBA" id="ARBA00006275"/>
    </source>
</evidence>
<dbReference type="InterPro" id="IPR012944">
    <property type="entry name" value="SusD_RagB_dom"/>
</dbReference>
<proteinExistence type="inferred from homology"/>
<evidence type="ECO:0000313" key="10">
    <source>
        <dbReference type="Proteomes" id="UP000183253"/>
    </source>
</evidence>
<feature type="signal peptide" evidence="6">
    <location>
        <begin position="1"/>
        <end position="26"/>
    </location>
</feature>
<keyword evidence="4" id="KW-0472">Membrane</keyword>
<dbReference type="InterPro" id="IPR011990">
    <property type="entry name" value="TPR-like_helical_dom_sf"/>
</dbReference>
<keyword evidence="5" id="KW-0998">Cell outer membrane</keyword>
<evidence type="ECO:0000256" key="4">
    <source>
        <dbReference type="ARBA" id="ARBA00023136"/>
    </source>
</evidence>
<evidence type="ECO:0000313" key="9">
    <source>
        <dbReference type="EMBL" id="SEA25054.1"/>
    </source>
</evidence>
<dbReference type="GO" id="GO:0009279">
    <property type="term" value="C:cell outer membrane"/>
    <property type="evidence" value="ECO:0007669"/>
    <property type="project" value="UniProtKB-SubCell"/>
</dbReference>
<feature type="domain" description="RagB/SusD" evidence="7">
    <location>
        <begin position="408"/>
        <end position="509"/>
    </location>
</feature>
<dbReference type="InterPro" id="IPR033985">
    <property type="entry name" value="SusD-like_N"/>
</dbReference>
<evidence type="ECO:0000259" key="8">
    <source>
        <dbReference type="Pfam" id="PF14322"/>
    </source>
</evidence>
<dbReference type="Pfam" id="PF14322">
    <property type="entry name" value="SusD-like_3"/>
    <property type="match status" value="1"/>
</dbReference>
<dbReference type="AlphaFoldDB" id="A0A1H3ZP78"/>
<name>A0A1H3ZP78_9BACT</name>
<feature type="chain" id="PRO_5010234625" evidence="6">
    <location>
        <begin position="27"/>
        <end position="647"/>
    </location>
</feature>
<dbReference type="Pfam" id="PF07980">
    <property type="entry name" value="SusD_RagB"/>
    <property type="match status" value="1"/>
</dbReference>
<protein>
    <submittedName>
        <fullName evidence="9">Starch-binding associating with outer membrane</fullName>
    </submittedName>
</protein>
<comment type="subcellular location">
    <subcellularLocation>
        <location evidence="1">Cell outer membrane</location>
    </subcellularLocation>
</comment>
<evidence type="ECO:0000256" key="3">
    <source>
        <dbReference type="ARBA" id="ARBA00022729"/>
    </source>
</evidence>
<dbReference type="OrthoDB" id="727588at2"/>
<dbReference type="Proteomes" id="UP000183253">
    <property type="component" value="Unassembled WGS sequence"/>
</dbReference>
<gene>
    <name evidence="9" type="ORF">SAMN05444145_102273</name>
</gene>
<sequence>MKTLKTIILLAAAACLCSCFNEFLEAKTESSFTDETIFSDPTLATGAVMGIYESINYNSFNGRLWAYHGYNNDTERHLSSTSGVSAAQSDGHAAYAVYKYSETDNYFGDAFSYAMIAVERANNCIEGLRTYGDTEHNADLAYLLGEALFLRAWIYYELVGIWGNIPARFDALSNESLYAERADRDMIWKRLLADLEESARLMPWPGQGVTSTVLRPNRAAAKALRARIALTAGGYGYHLYGELNTAQLSADPELTVEKTYAIARDECREIMQHEGNGFVLENDFAKIFKDNCAVKVSAGGEPLWELPFKYNSRGNWMVAAGVYHRGPGGSGTISADSDPYTSVYMGGTMGVVPTLYYDFDVKDRRRDISVAAFRWADGVQELTRPSMMTCGKLRAEWKDPSLAKLSANANDGITPIVLRYADVLLMFAEADNRLNGGPTEEAKQALQRIRERAFGTPQAEFVASVSGSEADFLKAVQEERRFEFVGEMIRKQDLIRWNLLKTNMDKVKQDMYDLRTLSGSYTDVPAYVFWKYKSSAAGEREIVWYGLNRGETAPGTQGQQVTDQAALDAWMKAGGWRNWNPSGNAAAAPATPSLWITPSASSGYLSDAYIEAQYHTDPDRRLDMPLPSSVIMNSQGHLNNASLGYNN</sequence>
<evidence type="ECO:0000259" key="7">
    <source>
        <dbReference type="Pfam" id="PF07980"/>
    </source>
</evidence>
<evidence type="ECO:0000256" key="5">
    <source>
        <dbReference type="ARBA" id="ARBA00023237"/>
    </source>
</evidence>
<keyword evidence="10" id="KW-1185">Reference proteome</keyword>
<dbReference type="SUPFAM" id="SSF48452">
    <property type="entry name" value="TPR-like"/>
    <property type="match status" value="1"/>
</dbReference>
<reference evidence="9 10" key="1">
    <citation type="submission" date="2016-10" db="EMBL/GenBank/DDBJ databases">
        <authorList>
            <person name="de Groot N.N."/>
        </authorList>
    </citation>
    <scope>NUCLEOTIDE SEQUENCE [LARGE SCALE GENOMIC DNA]</scope>
    <source>
        <strain evidence="9 10">DSM 25383</strain>
    </source>
</reference>
<dbReference type="EMBL" id="FNRI01000002">
    <property type="protein sequence ID" value="SEA25054.1"/>
    <property type="molecule type" value="Genomic_DNA"/>
</dbReference>
<dbReference type="Gene3D" id="1.25.40.390">
    <property type="match status" value="1"/>
</dbReference>
<accession>A0A1H3ZP78</accession>